<dbReference type="Proteomes" id="UP000813385">
    <property type="component" value="Unassembled WGS sequence"/>
</dbReference>
<dbReference type="EMBL" id="JAGPXD010000001">
    <property type="protein sequence ID" value="KAH7375876.1"/>
    <property type="molecule type" value="Genomic_DNA"/>
</dbReference>
<evidence type="ECO:0000313" key="2">
    <source>
        <dbReference type="EMBL" id="KAH7375876.1"/>
    </source>
</evidence>
<evidence type="ECO:0000313" key="3">
    <source>
        <dbReference type="Proteomes" id="UP000813385"/>
    </source>
</evidence>
<gene>
    <name evidence="2" type="ORF">B0T11DRAFT_14444</name>
</gene>
<keyword evidence="1" id="KW-0812">Transmembrane</keyword>
<feature type="transmembrane region" description="Helical" evidence="1">
    <location>
        <begin position="12"/>
        <end position="30"/>
    </location>
</feature>
<comment type="caution">
    <text evidence="2">The sequence shown here is derived from an EMBL/GenBank/DDBJ whole genome shotgun (WGS) entry which is preliminary data.</text>
</comment>
<organism evidence="2 3">
    <name type="scientific">Plectosphaerella cucumerina</name>
    <dbReference type="NCBI Taxonomy" id="40658"/>
    <lineage>
        <taxon>Eukaryota</taxon>
        <taxon>Fungi</taxon>
        <taxon>Dikarya</taxon>
        <taxon>Ascomycota</taxon>
        <taxon>Pezizomycotina</taxon>
        <taxon>Sordariomycetes</taxon>
        <taxon>Hypocreomycetidae</taxon>
        <taxon>Glomerellales</taxon>
        <taxon>Plectosphaerellaceae</taxon>
        <taxon>Plectosphaerella</taxon>
    </lineage>
</organism>
<keyword evidence="1" id="KW-1133">Transmembrane helix</keyword>
<protein>
    <submittedName>
        <fullName evidence="2">Uncharacterized protein</fullName>
    </submittedName>
</protein>
<name>A0A8K0TTV1_9PEZI</name>
<dbReference type="PROSITE" id="PS51257">
    <property type="entry name" value="PROKAR_LIPOPROTEIN"/>
    <property type="match status" value="1"/>
</dbReference>
<accession>A0A8K0TTV1</accession>
<reference evidence="2" key="1">
    <citation type="journal article" date="2021" name="Nat. Commun.">
        <title>Genetic determinants of endophytism in the Arabidopsis root mycobiome.</title>
        <authorList>
            <person name="Mesny F."/>
            <person name="Miyauchi S."/>
            <person name="Thiergart T."/>
            <person name="Pickel B."/>
            <person name="Atanasova L."/>
            <person name="Karlsson M."/>
            <person name="Huettel B."/>
            <person name="Barry K.W."/>
            <person name="Haridas S."/>
            <person name="Chen C."/>
            <person name="Bauer D."/>
            <person name="Andreopoulos W."/>
            <person name="Pangilinan J."/>
            <person name="LaButti K."/>
            <person name="Riley R."/>
            <person name="Lipzen A."/>
            <person name="Clum A."/>
            <person name="Drula E."/>
            <person name="Henrissat B."/>
            <person name="Kohler A."/>
            <person name="Grigoriev I.V."/>
            <person name="Martin F.M."/>
            <person name="Hacquard S."/>
        </authorList>
    </citation>
    <scope>NUCLEOTIDE SEQUENCE</scope>
    <source>
        <strain evidence="2">MPI-CAGE-AT-0016</strain>
    </source>
</reference>
<evidence type="ECO:0000256" key="1">
    <source>
        <dbReference type="SAM" id="Phobius"/>
    </source>
</evidence>
<proteinExistence type="predicted"/>
<sequence length="121" mass="13046">MLDAVRGQEGWTTGLMLLSIVACAIAAMLGKTRLVFGDVTLLITEDSVQCWPSKGFIGLHLLPCLTVHGEVSRSLGSSPPSLMTRECARFVDTVLLSTLPCFLTLPTDSRSRPGVRKIRCG</sequence>
<keyword evidence="1" id="KW-0472">Membrane</keyword>
<dbReference type="AlphaFoldDB" id="A0A8K0TTV1"/>
<keyword evidence="3" id="KW-1185">Reference proteome</keyword>